<keyword evidence="4" id="KW-0964">Secreted</keyword>
<evidence type="ECO:0000256" key="10">
    <source>
        <dbReference type="ARBA" id="ARBA00041631"/>
    </source>
</evidence>
<accession>A0A210PHG8</accession>
<comment type="caution">
    <text evidence="13">The sequence shown here is derived from an EMBL/GenBank/DDBJ whole genome shotgun (WGS) entry which is preliminary data.</text>
</comment>
<dbReference type="InterPro" id="IPR014347">
    <property type="entry name" value="Tautomerase/MIF_sf"/>
</dbReference>
<comment type="subcellular location">
    <subcellularLocation>
        <location evidence="1">Secreted</location>
    </subcellularLocation>
</comment>
<dbReference type="Proteomes" id="UP000242188">
    <property type="component" value="Unassembled WGS sequence"/>
</dbReference>
<evidence type="ECO:0000256" key="9">
    <source>
        <dbReference type="ARBA" id="ARBA00039086"/>
    </source>
</evidence>
<dbReference type="PANTHER" id="PTHR11954:SF6">
    <property type="entry name" value="MACROPHAGE MIGRATION INHIBITORY FACTOR"/>
    <property type="match status" value="1"/>
</dbReference>
<dbReference type="SUPFAM" id="SSF55331">
    <property type="entry name" value="Tautomerase/MIF"/>
    <property type="match status" value="1"/>
</dbReference>
<dbReference type="EC" id="5.3.2.1" evidence="9"/>
<dbReference type="Gene3D" id="3.30.429.10">
    <property type="entry name" value="Macrophage Migration Inhibitory Factor"/>
    <property type="match status" value="1"/>
</dbReference>
<dbReference type="OrthoDB" id="6080988at2759"/>
<evidence type="ECO:0000313" key="14">
    <source>
        <dbReference type="Proteomes" id="UP000242188"/>
    </source>
</evidence>
<evidence type="ECO:0000256" key="1">
    <source>
        <dbReference type="ARBA" id="ARBA00004613"/>
    </source>
</evidence>
<evidence type="ECO:0000256" key="12">
    <source>
        <dbReference type="ARBA" id="ARBA00042730"/>
    </source>
</evidence>
<dbReference type="GO" id="GO:0050178">
    <property type="term" value="F:phenylpyruvate tautomerase activity"/>
    <property type="evidence" value="ECO:0007669"/>
    <property type="project" value="UniProtKB-EC"/>
</dbReference>
<reference evidence="13 14" key="1">
    <citation type="journal article" date="2017" name="Nat. Ecol. Evol.">
        <title>Scallop genome provides insights into evolution of bilaterian karyotype and development.</title>
        <authorList>
            <person name="Wang S."/>
            <person name="Zhang J."/>
            <person name="Jiao W."/>
            <person name="Li J."/>
            <person name="Xun X."/>
            <person name="Sun Y."/>
            <person name="Guo X."/>
            <person name="Huan P."/>
            <person name="Dong B."/>
            <person name="Zhang L."/>
            <person name="Hu X."/>
            <person name="Sun X."/>
            <person name="Wang J."/>
            <person name="Zhao C."/>
            <person name="Wang Y."/>
            <person name="Wang D."/>
            <person name="Huang X."/>
            <person name="Wang R."/>
            <person name="Lv J."/>
            <person name="Li Y."/>
            <person name="Zhang Z."/>
            <person name="Liu B."/>
            <person name="Lu W."/>
            <person name="Hui Y."/>
            <person name="Liang J."/>
            <person name="Zhou Z."/>
            <person name="Hou R."/>
            <person name="Li X."/>
            <person name="Liu Y."/>
            <person name="Li H."/>
            <person name="Ning X."/>
            <person name="Lin Y."/>
            <person name="Zhao L."/>
            <person name="Xing Q."/>
            <person name="Dou J."/>
            <person name="Li Y."/>
            <person name="Mao J."/>
            <person name="Guo H."/>
            <person name="Dou H."/>
            <person name="Li T."/>
            <person name="Mu C."/>
            <person name="Jiang W."/>
            <person name="Fu Q."/>
            <person name="Fu X."/>
            <person name="Miao Y."/>
            <person name="Liu J."/>
            <person name="Yu Q."/>
            <person name="Li R."/>
            <person name="Liao H."/>
            <person name="Li X."/>
            <person name="Kong Y."/>
            <person name="Jiang Z."/>
            <person name="Chourrout D."/>
            <person name="Li R."/>
            <person name="Bao Z."/>
        </authorList>
    </citation>
    <scope>NUCLEOTIDE SEQUENCE [LARGE SCALE GENOMIC DNA]</scope>
    <source>
        <strain evidence="13 14">PY_sf001</strain>
    </source>
</reference>
<keyword evidence="3" id="KW-0202">Cytokine</keyword>
<evidence type="ECO:0000313" key="13">
    <source>
        <dbReference type="EMBL" id="OWF35931.1"/>
    </source>
</evidence>
<evidence type="ECO:0000256" key="2">
    <source>
        <dbReference type="ARBA" id="ARBA00005851"/>
    </source>
</evidence>
<dbReference type="GO" id="GO:0004167">
    <property type="term" value="F:dopachrome isomerase activity"/>
    <property type="evidence" value="ECO:0007669"/>
    <property type="project" value="UniProtKB-EC"/>
</dbReference>
<evidence type="ECO:0000256" key="11">
    <source>
        <dbReference type="ARBA" id="ARBA00041912"/>
    </source>
</evidence>
<dbReference type="PANTHER" id="PTHR11954">
    <property type="entry name" value="D-DOPACHROME DECARBOXYLASE"/>
    <property type="match status" value="1"/>
</dbReference>
<dbReference type="EC" id="5.3.3.12" evidence="8"/>
<evidence type="ECO:0000256" key="7">
    <source>
        <dbReference type="ARBA" id="ARBA00036823"/>
    </source>
</evidence>
<keyword evidence="14" id="KW-1185">Reference proteome</keyword>
<evidence type="ECO:0000256" key="6">
    <source>
        <dbReference type="ARBA" id="ARBA00036735"/>
    </source>
</evidence>
<dbReference type="EMBL" id="NEDP02076695">
    <property type="protein sequence ID" value="OWF35931.1"/>
    <property type="molecule type" value="Genomic_DNA"/>
</dbReference>
<dbReference type="AlphaFoldDB" id="A0A210PHG8"/>
<sequence length="111" mass="12501">MTITKLAIVVRTNVPKSAIQKDFLGQLSSYLAKKYKTETQHVVLEIHGDIMMIRGGQTTPMLNMNIYHNCDMITQATKHDDAGTIAKFVNESVSIPVDRVLVLFFDTRKCT</sequence>
<evidence type="ECO:0000256" key="4">
    <source>
        <dbReference type="ARBA" id="ARBA00022525"/>
    </source>
</evidence>
<evidence type="ECO:0000256" key="8">
    <source>
        <dbReference type="ARBA" id="ARBA00038932"/>
    </source>
</evidence>
<dbReference type="GO" id="GO:0005615">
    <property type="term" value="C:extracellular space"/>
    <property type="evidence" value="ECO:0007669"/>
    <property type="project" value="UniProtKB-KW"/>
</dbReference>
<comment type="similarity">
    <text evidence="2">Belongs to the MIF family.</text>
</comment>
<dbReference type="GO" id="GO:0005125">
    <property type="term" value="F:cytokine activity"/>
    <property type="evidence" value="ECO:0007669"/>
    <property type="project" value="UniProtKB-KW"/>
</dbReference>
<gene>
    <name evidence="13" type="ORF">KP79_PYT12199</name>
</gene>
<comment type="catalytic activity">
    <reaction evidence="6">
        <text>3-phenylpyruvate = enol-phenylpyruvate</text>
        <dbReference type="Rhea" id="RHEA:17097"/>
        <dbReference type="ChEBI" id="CHEBI:16815"/>
        <dbReference type="ChEBI" id="CHEBI:18005"/>
        <dbReference type="EC" id="5.3.2.1"/>
    </reaction>
</comment>
<dbReference type="InterPro" id="IPR001398">
    <property type="entry name" value="Macrophage_inhib_fac"/>
</dbReference>
<keyword evidence="5" id="KW-0413">Isomerase</keyword>
<comment type="catalytic activity">
    <reaction evidence="7">
        <text>L-dopachrome = 5,6-dihydroxyindole-2-carboxylate</text>
        <dbReference type="Rhea" id="RHEA:13041"/>
        <dbReference type="ChEBI" id="CHEBI:16875"/>
        <dbReference type="ChEBI" id="CHEBI:57509"/>
        <dbReference type="EC" id="5.3.3.12"/>
    </reaction>
</comment>
<dbReference type="Pfam" id="PF01187">
    <property type="entry name" value="MIF"/>
    <property type="match status" value="1"/>
</dbReference>
<evidence type="ECO:0000256" key="5">
    <source>
        <dbReference type="ARBA" id="ARBA00023235"/>
    </source>
</evidence>
<proteinExistence type="inferred from homology"/>
<name>A0A210PHG8_MIZYE</name>
<protein>
    <recommendedName>
        <fullName evidence="12">L-dopachrome isomerase</fullName>
        <ecNumber evidence="9">5.3.2.1</ecNumber>
        <ecNumber evidence="8">5.3.3.12</ecNumber>
    </recommendedName>
    <alternativeName>
        <fullName evidence="10">L-dopachrome tautomerase</fullName>
    </alternativeName>
    <alternativeName>
        <fullName evidence="11">Phenylpyruvate tautomerase</fullName>
    </alternativeName>
</protein>
<organism evidence="13 14">
    <name type="scientific">Mizuhopecten yessoensis</name>
    <name type="common">Japanese scallop</name>
    <name type="synonym">Patinopecten yessoensis</name>
    <dbReference type="NCBI Taxonomy" id="6573"/>
    <lineage>
        <taxon>Eukaryota</taxon>
        <taxon>Metazoa</taxon>
        <taxon>Spiralia</taxon>
        <taxon>Lophotrochozoa</taxon>
        <taxon>Mollusca</taxon>
        <taxon>Bivalvia</taxon>
        <taxon>Autobranchia</taxon>
        <taxon>Pteriomorphia</taxon>
        <taxon>Pectinida</taxon>
        <taxon>Pectinoidea</taxon>
        <taxon>Pectinidae</taxon>
        <taxon>Mizuhopecten</taxon>
    </lineage>
</organism>
<evidence type="ECO:0000256" key="3">
    <source>
        <dbReference type="ARBA" id="ARBA00022514"/>
    </source>
</evidence>